<name>A0A6J1D442_MOMCH</name>
<dbReference type="GO" id="GO:0042162">
    <property type="term" value="F:telomeric DNA binding"/>
    <property type="evidence" value="ECO:0007669"/>
    <property type="project" value="UniProtKB-ARBA"/>
</dbReference>
<dbReference type="InterPro" id="IPR029071">
    <property type="entry name" value="Ubiquitin-like_domsf"/>
</dbReference>
<dbReference type="CDD" id="cd11660">
    <property type="entry name" value="SANT_TRF"/>
    <property type="match status" value="1"/>
</dbReference>
<feature type="domain" description="HTH myb-type" evidence="6">
    <location>
        <begin position="525"/>
        <end position="584"/>
    </location>
</feature>
<dbReference type="GO" id="GO:0005634">
    <property type="term" value="C:nucleus"/>
    <property type="evidence" value="ECO:0007669"/>
    <property type="project" value="UniProtKB-SubCell"/>
</dbReference>
<dbReference type="RefSeq" id="XP_022148441.1">
    <property type="nucleotide sequence ID" value="XM_022292749.1"/>
</dbReference>
<evidence type="ECO:0000313" key="8">
    <source>
        <dbReference type="RefSeq" id="XP_022148441.1"/>
    </source>
</evidence>
<dbReference type="SUPFAM" id="SSF54236">
    <property type="entry name" value="Ubiquitin-like"/>
    <property type="match status" value="1"/>
</dbReference>
<proteinExistence type="predicted"/>
<dbReference type="AlphaFoldDB" id="A0A6J1D442"/>
<dbReference type="OrthoDB" id="2020981at2759"/>
<evidence type="ECO:0000313" key="11">
    <source>
        <dbReference type="RefSeq" id="XP_022148444.1"/>
    </source>
</evidence>
<keyword evidence="2" id="KW-0238">DNA-binding</keyword>
<reference evidence="8 9" key="1">
    <citation type="submission" date="2025-04" db="UniProtKB">
        <authorList>
            <consortium name="RefSeq"/>
        </authorList>
    </citation>
    <scope>IDENTIFICATION</scope>
    <source>
        <strain evidence="8 9">OHB3-1</strain>
    </source>
</reference>
<dbReference type="InterPro" id="IPR001005">
    <property type="entry name" value="SANT/Myb"/>
</dbReference>
<keyword evidence="7" id="KW-1185">Reference proteome</keyword>
<dbReference type="RefSeq" id="XP_022148444.1">
    <property type="nucleotide sequence ID" value="XM_022292752.1"/>
</dbReference>
<dbReference type="RefSeq" id="XP_022148443.1">
    <property type="nucleotide sequence ID" value="XM_022292751.1"/>
</dbReference>
<accession>A0A6J1D442</accession>
<evidence type="ECO:0000256" key="2">
    <source>
        <dbReference type="ARBA" id="ARBA00023125"/>
    </source>
</evidence>
<dbReference type="PANTHER" id="PTHR21717">
    <property type="entry name" value="TELOMERIC REPEAT BINDING PROTEIN"/>
    <property type="match status" value="1"/>
</dbReference>
<gene>
    <name evidence="8 9 10 11" type="primary">LOC111017087</name>
</gene>
<comment type="subcellular location">
    <subcellularLocation>
        <location evidence="1">Nucleus</location>
    </subcellularLocation>
</comment>
<keyword evidence="3" id="KW-0539">Nucleus</keyword>
<dbReference type="Pfam" id="PF23603">
    <property type="entry name" value="Ubiquitin_TPR1"/>
    <property type="match status" value="1"/>
</dbReference>
<evidence type="ECO:0000256" key="3">
    <source>
        <dbReference type="ARBA" id="ARBA00023242"/>
    </source>
</evidence>
<dbReference type="InterPro" id="IPR009057">
    <property type="entry name" value="Homeodomain-like_sf"/>
</dbReference>
<evidence type="ECO:0000259" key="5">
    <source>
        <dbReference type="PROSITE" id="PS50090"/>
    </source>
</evidence>
<dbReference type="Proteomes" id="UP000504603">
    <property type="component" value="Unplaced"/>
</dbReference>
<dbReference type="SMART" id="SM00717">
    <property type="entry name" value="SANT"/>
    <property type="match status" value="1"/>
</dbReference>
<protein>
    <submittedName>
        <fullName evidence="8 9">Telomere repeat-binding protein 2-like isoform X1</fullName>
    </submittedName>
</protein>
<dbReference type="GeneID" id="111017087"/>
<evidence type="ECO:0000313" key="9">
    <source>
        <dbReference type="RefSeq" id="XP_022148442.1"/>
    </source>
</evidence>
<dbReference type="Gene3D" id="1.10.246.220">
    <property type="match status" value="1"/>
</dbReference>
<evidence type="ECO:0000313" key="7">
    <source>
        <dbReference type="Proteomes" id="UP000504603"/>
    </source>
</evidence>
<evidence type="ECO:0000256" key="4">
    <source>
        <dbReference type="SAM" id="MobiDB-lite"/>
    </source>
</evidence>
<dbReference type="RefSeq" id="XP_022148442.1">
    <property type="nucleotide sequence ID" value="XM_022292750.1"/>
</dbReference>
<dbReference type="PROSITE" id="PS50090">
    <property type="entry name" value="MYB_LIKE"/>
    <property type="match status" value="1"/>
</dbReference>
<evidence type="ECO:0000259" key="6">
    <source>
        <dbReference type="PROSITE" id="PS51294"/>
    </source>
</evidence>
<evidence type="ECO:0000313" key="10">
    <source>
        <dbReference type="RefSeq" id="XP_022148443.1"/>
    </source>
</evidence>
<feature type="region of interest" description="Disordered" evidence="4">
    <location>
        <begin position="14"/>
        <end position="36"/>
    </location>
</feature>
<dbReference type="SUPFAM" id="SSF46689">
    <property type="entry name" value="Homeodomain-like"/>
    <property type="match status" value="1"/>
</dbReference>
<dbReference type="PROSITE" id="PS51294">
    <property type="entry name" value="HTH_MYB"/>
    <property type="match status" value="1"/>
</dbReference>
<feature type="domain" description="Myb-like" evidence="5">
    <location>
        <begin position="525"/>
        <end position="580"/>
    </location>
</feature>
<dbReference type="InterPro" id="IPR031105">
    <property type="entry name" value="TRP_plant"/>
</dbReference>
<dbReference type="KEGG" id="mcha:111017087"/>
<evidence type="ECO:0000256" key="1">
    <source>
        <dbReference type="ARBA" id="ARBA00004123"/>
    </source>
</evidence>
<sequence>MVIGNRLDYGFNGYQVPPMPRATRSARRNGTTRKSVDDKQMHAFDLLASAAGNLLREMSPPSFRDTSTVKGHDQDCSLKEYFSSHEEYPSAFPPDAMISYATMNTSTSQSVDAENLTNQKTIEIGNLVNEVGFAGHTKSCDHNLDGVNKNIVEDKSEKVMSGAEFAMCRSSDPVICDWKPHMWVCSENGFKVSSCKDHGPQHPCPTSQEVVGRDDDNNTFGCIYPTTTRNSFWTAPHIRGRRIRKILASKSWKVAVKYGAERPNIGGYARQFYFNKRKFYKNQRSQMNIPFKKRKLFDGCLSDSDCNHRRIVERISESTEKRRESSVHGKSSLVAGHQGDSRVKLRIKSFRVPELFIEISETATVSSLKRTVMESVSTIIGHGIHVGVLLRGKKVRDDSKTLFQSGISHDNQDESLGFTLEPHSSHHGESPPTFPCSSTPEAVTRRPPNPTADYPGNNSALLREAHATKASNSTESASEPVPSLAYTPAEERSSDSKALVTVPAMAVEAVAVVPVGQKSKQFEVGHRRMRRPFSVAEVEALVHAVETLGPGRWRDVKLRAFDNVKHRTYVDLKDKWKTLVHTATISPQQRRGEQVPQQLLDRVLKAHSYWSQHQLLTKLPPPTKSIPYNKTPAELL</sequence>
<dbReference type="InterPro" id="IPR057625">
    <property type="entry name" value="TPR1-6-like_ubiquitin"/>
</dbReference>
<organism evidence="7 10">
    <name type="scientific">Momordica charantia</name>
    <name type="common">Bitter gourd</name>
    <name type="synonym">Balsam pear</name>
    <dbReference type="NCBI Taxonomy" id="3673"/>
    <lineage>
        <taxon>Eukaryota</taxon>
        <taxon>Viridiplantae</taxon>
        <taxon>Streptophyta</taxon>
        <taxon>Embryophyta</taxon>
        <taxon>Tracheophyta</taxon>
        <taxon>Spermatophyta</taxon>
        <taxon>Magnoliopsida</taxon>
        <taxon>eudicotyledons</taxon>
        <taxon>Gunneridae</taxon>
        <taxon>Pentapetalae</taxon>
        <taxon>rosids</taxon>
        <taxon>fabids</taxon>
        <taxon>Cucurbitales</taxon>
        <taxon>Cucurbitaceae</taxon>
        <taxon>Momordiceae</taxon>
        <taxon>Momordica</taxon>
    </lineage>
</organism>
<feature type="region of interest" description="Disordered" evidence="4">
    <location>
        <begin position="404"/>
        <end position="492"/>
    </location>
</feature>
<dbReference type="PANTHER" id="PTHR21717:SF70">
    <property type="entry name" value="TELOMERE REPEAT-BINDING PROTEIN 2-RELATED"/>
    <property type="match status" value="1"/>
</dbReference>
<dbReference type="InterPro" id="IPR017930">
    <property type="entry name" value="Myb_dom"/>
</dbReference>